<dbReference type="InterPro" id="IPR036986">
    <property type="entry name" value="S4_RNA-bd_sf"/>
</dbReference>
<feature type="compositionally biased region" description="Basic and acidic residues" evidence="5">
    <location>
        <begin position="27"/>
        <end position="45"/>
    </location>
</feature>
<protein>
    <recommendedName>
        <fullName evidence="4">Pseudouridine synthase</fullName>
        <ecNumber evidence="4">5.4.99.-</ecNumber>
    </recommendedName>
</protein>
<keyword evidence="8" id="KW-1185">Reference proteome</keyword>
<dbReference type="InterPro" id="IPR042092">
    <property type="entry name" value="PsdUridine_s_RsuA/RluB/E/F_cat"/>
</dbReference>
<comment type="caution">
    <text evidence="7">The sequence shown here is derived from an EMBL/GenBank/DDBJ whole genome shotgun (WGS) entry which is preliminary data.</text>
</comment>
<dbReference type="Proteomes" id="UP001170379">
    <property type="component" value="Unassembled WGS sequence"/>
</dbReference>
<dbReference type="SUPFAM" id="SSF55120">
    <property type="entry name" value="Pseudouridine synthase"/>
    <property type="match status" value="1"/>
</dbReference>
<gene>
    <name evidence="7" type="ORF">C7K25_13625</name>
</gene>
<sequence length="644" mass="74053">MRNEQPRSGRGGSSRRQSQGIQRSRNTRWDDQRDRPDSESRDGRGGKRGAPRSGVNGGSRGAAGRGGHQRRDQDERGGYQRSDRDERGGYERRERDERGGQQRRDRDERGGYERRDRGERGGYERQERGERGGYQRRDRDDRGGQRGDRDERGGYQRRDRDERGGYQRRDRDDRGGQRGDRDERGGYQRRDRDERGGYQRRDRDERGGYERRDREDRGAQRNDRGGYERRDRGERGERGGYERQERSDRGGYQRRDRDERGGNERRERSDRRGYQLEGRDQSRPNRRRAEPTRGSWQDTRSYEERQQARQASLEAREDTEQGRAAVRKAAQQRPDGGYSLADFDDIPFNPDHRPEGAAPASDRSTEGVRLQKALANAGVASRRVCEQLITEGRVEVNGEVVTELGSRIQPEQDRVTVDGTPVQFDQTKRYIILNKPVGVVSSLHDEEGRPDLRQYTQEFEERVYNVGRLDNDSSGLLILTNDGEVAHILSHPSYEISKTYVVKVKGKLTERDLNKLLEGVRLEDGFVKFDSGHVIAKGSTSRATLAEVTLHSGKNRVVRRMFDSIGFPVEELVRRSFGPLRLGTLRAGEMRELDSQELGRLLRLARKAEAAKAHREGKGQDKPTDASDRDRGRNDSNRDGGSRR</sequence>
<dbReference type="Gene3D" id="3.30.70.1560">
    <property type="entry name" value="Alpha-L RNA-binding motif"/>
    <property type="match status" value="1"/>
</dbReference>
<dbReference type="Pfam" id="PF01479">
    <property type="entry name" value="S4"/>
    <property type="match status" value="1"/>
</dbReference>
<feature type="domain" description="RNA-binding S4" evidence="6">
    <location>
        <begin position="368"/>
        <end position="437"/>
    </location>
</feature>
<dbReference type="PROSITE" id="PS01149">
    <property type="entry name" value="PSI_RSU"/>
    <property type="match status" value="1"/>
</dbReference>
<dbReference type="CDD" id="cd02870">
    <property type="entry name" value="PseudoU_synth_RsuA_like"/>
    <property type="match status" value="1"/>
</dbReference>
<dbReference type="CDD" id="cd00165">
    <property type="entry name" value="S4"/>
    <property type="match status" value="1"/>
</dbReference>
<evidence type="ECO:0000256" key="4">
    <source>
        <dbReference type="RuleBase" id="RU003887"/>
    </source>
</evidence>
<evidence type="ECO:0000256" key="2">
    <source>
        <dbReference type="ARBA" id="ARBA00023235"/>
    </source>
</evidence>
<dbReference type="InterPro" id="IPR018496">
    <property type="entry name" value="PsdUridine_synth_RsuA/RluB_CS"/>
</dbReference>
<feature type="compositionally biased region" description="Low complexity" evidence="5">
    <location>
        <begin position="14"/>
        <end position="24"/>
    </location>
</feature>
<proteinExistence type="inferred from homology"/>
<accession>A0ABT7CB75</accession>
<dbReference type="PANTHER" id="PTHR47683:SF2">
    <property type="entry name" value="RNA-BINDING S4 DOMAIN-CONTAINING PROTEIN"/>
    <property type="match status" value="1"/>
</dbReference>
<evidence type="ECO:0000256" key="1">
    <source>
        <dbReference type="ARBA" id="ARBA00008348"/>
    </source>
</evidence>
<dbReference type="SUPFAM" id="SSF55174">
    <property type="entry name" value="Alpha-L RNA-binding motif"/>
    <property type="match status" value="1"/>
</dbReference>
<feature type="compositionally biased region" description="Gly residues" evidence="5">
    <location>
        <begin position="55"/>
        <end position="66"/>
    </location>
</feature>
<comment type="similarity">
    <text evidence="1 4">Belongs to the pseudouridine synthase RsuA family.</text>
</comment>
<name>A0ABT7CB75_9MICO</name>
<evidence type="ECO:0000313" key="7">
    <source>
        <dbReference type="EMBL" id="MDJ1372394.1"/>
    </source>
</evidence>
<feature type="region of interest" description="Disordered" evidence="5">
    <location>
        <begin position="609"/>
        <end position="644"/>
    </location>
</feature>
<dbReference type="Gene3D" id="3.30.70.580">
    <property type="entry name" value="Pseudouridine synthase I, catalytic domain, N-terminal subdomain"/>
    <property type="match status" value="1"/>
</dbReference>
<feature type="compositionally biased region" description="Basic and acidic residues" evidence="5">
    <location>
        <begin position="69"/>
        <end position="291"/>
    </location>
</feature>
<dbReference type="SMART" id="SM00363">
    <property type="entry name" value="S4"/>
    <property type="match status" value="1"/>
</dbReference>
<dbReference type="InterPro" id="IPR006145">
    <property type="entry name" value="PsdUridine_synth_RsuA/RluA"/>
</dbReference>
<dbReference type="PANTHER" id="PTHR47683">
    <property type="entry name" value="PSEUDOURIDINE SYNTHASE FAMILY PROTEIN-RELATED"/>
    <property type="match status" value="1"/>
</dbReference>
<reference evidence="7" key="1">
    <citation type="submission" date="2018-03" db="EMBL/GenBank/DDBJ databases">
        <authorList>
            <person name="Nunes O.C."/>
            <person name="Lopes A.R."/>
            <person name="Froufe H."/>
            <person name="Munoz-Merida A."/>
            <person name="Barroso C."/>
            <person name="Egas C."/>
        </authorList>
    </citation>
    <scope>NUCLEOTIDE SEQUENCE</scope>
    <source>
        <strain evidence="7">ON4</strain>
    </source>
</reference>
<dbReference type="EMBL" id="PXVD01000025">
    <property type="protein sequence ID" value="MDJ1372394.1"/>
    <property type="molecule type" value="Genomic_DNA"/>
</dbReference>
<evidence type="ECO:0000256" key="5">
    <source>
        <dbReference type="SAM" id="MobiDB-lite"/>
    </source>
</evidence>
<dbReference type="EC" id="5.4.99.-" evidence="4"/>
<dbReference type="Pfam" id="PF00849">
    <property type="entry name" value="PseudoU_synth_2"/>
    <property type="match status" value="1"/>
</dbReference>
<dbReference type="Gene3D" id="3.10.290.10">
    <property type="entry name" value="RNA-binding S4 domain"/>
    <property type="match status" value="1"/>
</dbReference>
<dbReference type="PROSITE" id="PS50889">
    <property type="entry name" value="S4"/>
    <property type="match status" value="1"/>
</dbReference>
<reference evidence="7" key="2">
    <citation type="journal article" date="2022" name="Sci. Rep.">
        <title>In silico prediction of the enzymes involved in the degradation of the herbicide molinate by Gulosibacter molinativorax ON4T.</title>
        <authorList>
            <person name="Lopes A.R."/>
            <person name="Bunin E."/>
            <person name="Viana A.T."/>
            <person name="Froufe H."/>
            <person name="Munoz-Merida A."/>
            <person name="Pinho D."/>
            <person name="Figueiredo J."/>
            <person name="Barroso C."/>
            <person name="Vaz-Moreira I."/>
            <person name="Bellanger X."/>
            <person name="Egas C."/>
            <person name="Nunes O.C."/>
        </authorList>
    </citation>
    <scope>NUCLEOTIDE SEQUENCE</scope>
    <source>
        <strain evidence="7">ON4</strain>
    </source>
</reference>
<evidence type="ECO:0000313" key="8">
    <source>
        <dbReference type="Proteomes" id="UP001170379"/>
    </source>
</evidence>
<organism evidence="7 8">
    <name type="scientific">Gulosibacter molinativorax</name>
    <dbReference type="NCBI Taxonomy" id="256821"/>
    <lineage>
        <taxon>Bacteria</taxon>
        <taxon>Bacillati</taxon>
        <taxon>Actinomycetota</taxon>
        <taxon>Actinomycetes</taxon>
        <taxon>Micrococcales</taxon>
        <taxon>Microbacteriaceae</taxon>
        <taxon>Gulosibacter</taxon>
    </lineage>
</organism>
<evidence type="ECO:0000256" key="3">
    <source>
        <dbReference type="PROSITE-ProRule" id="PRU00182"/>
    </source>
</evidence>
<evidence type="ECO:0000259" key="6">
    <source>
        <dbReference type="SMART" id="SM00363"/>
    </source>
</evidence>
<keyword evidence="3" id="KW-0694">RNA-binding</keyword>
<dbReference type="InterPro" id="IPR020094">
    <property type="entry name" value="TruA/RsuA/RluB/E/F_N"/>
</dbReference>
<keyword evidence="2 4" id="KW-0413">Isomerase</keyword>
<dbReference type="InterPro" id="IPR000748">
    <property type="entry name" value="PsdUridine_synth_RsuA/RluB/E/F"/>
</dbReference>
<dbReference type="NCBIfam" id="TIGR00093">
    <property type="entry name" value="pseudouridine synthase"/>
    <property type="match status" value="1"/>
</dbReference>
<dbReference type="InterPro" id="IPR002942">
    <property type="entry name" value="S4_RNA-bd"/>
</dbReference>
<feature type="region of interest" description="Disordered" evidence="5">
    <location>
        <begin position="1"/>
        <end position="367"/>
    </location>
</feature>
<dbReference type="InterPro" id="IPR020103">
    <property type="entry name" value="PsdUridine_synth_cat_dom_sf"/>
</dbReference>
<dbReference type="InterPro" id="IPR050343">
    <property type="entry name" value="RsuA_PseudoU_synthase"/>
</dbReference>